<protein>
    <submittedName>
        <fullName evidence="2">AAA family ATPase</fullName>
    </submittedName>
</protein>
<dbReference type="EMBL" id="CP043431">
    <property type="protein sequence ID" value="QNT64006.1"/>
    <property type="molecule type" value="Genomic_DNA"/>
</dbReference>
<dbReference type="RefSeq" id="WP_104914470.1">
    <property type="nucleotide sequence ID" value="NZ_CP026847.1"/>
</dbReference>
<feature type="domain" description="YhaN AAA" evidence="1">
    <location>
        <begin position="1"/>
        <end position="204"/>
    </location>
</feature>
<dbReference type="PANTHER" id="PTHR41259">
    <property type="entry name" value="DOUBLE-STRAND BREAK REPAIR RAD50 ATPASE, PUTATIVE-RELATED"/>
    <property type="match status" value="1"/>
</dbReference>
<name>A0A7H1MKM0_9LACO</name>
<dbReference type="InterPro" id="IPR038734">
    <property type="entry name" value="YhaN_AAA"/>
</dbReference>
<proteinExistence type="predicted"/>
<gene>
    <name evidence="2" type="ORF">FY536_01385</name>
</gene>
<evidence type="ECO:0000313" key="2">
    <source>
        <dbReference type="EMBL" id="QNT64006.1"/>
    </source>
</evidence>
<keyword evidence="3" id="KW-1185">Reference proteome</keyword>
<dbReference type="AlphaFoldDB" id="A0A7H1MKM0"/>
<reference evidence="2 3" key="1">
    <citation type="submission" date="2019-08" db="EMBL/GenBank/DDBJ databases">
        <authorList>
            <person name="Chang H.C."/>
            <person name="Mun S.Y."/>
        </authorList>
    </citation>
    <scope>NUCLEOTIDE SEQUENCE [LARGE SCALE GENOMIC DNA]</scope>
    <source>
        <strain evidence="2 3">SK</strain>
    </source>
</reference>
<sequence length="775" mass="89722">MWIKQAQINSFGQFQQINFDFENDFQVVYGLNEAGKTTLHQFISGVLFGFPTARGSKKKTFENLVGGTYGGNLTINVHNQDYRITRIGRTESKLTLTDLDSEKEYDNPEKKLQEILVPLTSELFNAIYSFDQEALLAIFNLRPDSFNDHLRSIATPGAEEWMQVATDLDKTAALQMGRTKTAKRPINQALSHLNQLEQQYQQRLTQSPNLLELEQELNQRRQNLNALQEQQKMQQKRAANQSDLAAYRPALQQLQQLDDQLSNRQQMMEPELSRKITALNFQIHTDGHSETPSITKSQLDQADRNLELLEHISSKKQQLEKNLQDDEQQLQMLRSKWQVDNLPKPLSTEQLSAFQASQSISNEPFLKPMMLGGIIFVILGILLLLLKQISGASIFIIVGLGLIVWQYGHVQSVSVPNFDLVEIDSEYQHWKPEMVDLVQGDAREQMILKDNIATDQGKLQDIQGQIIPLDQALAWLGQDDNHNQRRLKLSELKLKQQHFDQEQSKRLKQQATMQSLLKKLGLQSWSEFEQRQIEDQQTKELLEKQRLLNEQLKDIDRQSLEGLPDDDQRIRDQQKMLHEINQQQASLTQLEYQWGQIKKDDSLEYLSQQLADERTRVFEDLQQYFVDKVLSQWVQSILNQTIGERLPQLMKQASEYLQSLTEGRYIELKYTKTLIRAKNAKGELFNLIDLSKGTAEQIYVALRLAFIQQMDSTAKFPILIDDAFVDFDAKRRANLIKILKQFVVDGYQVIYFTAHQIKENNIINLSNPERGEDYE</sequence>
<organism evidence="2 3">
    <name type="scientific">Weissella koreensis</name>
    <dbReference type="NCBI Taxonomy" id="165096"/>
    <lineage>
        <taxon>Bacteria</taxon>
        <taxon>Bacillati</taxon>
        <taxon>Bacillota</taxon>
        <taxon>Bacilli</taxon>
        <taxon>Lactobacillales</taxon>
        <taxon>Lactobacillaceae</taxon>
        <taxon>Weissella</taxon>
    </lineage>
</organism>
<dbReference type="Proteomes" id="UP000516446">
    <property type="component" value="Chromosome"/>
</dbReference>
<dbReference type="Pfam" id="PF13514">
    <property type="entry name" value="AAA_27"/>
    <property type="match status" value="1"/>
</dbReference>
<dbReference type="InterPro" id="IPR027417">
    <property type="entry name" value="P-loop_NTPase"/>
</dbReference>
<accession>A0A7H1MKM0</accession>
<dbReference type="SUPFAM" id="SSF52540">
    <property type="entry name" value="P-loop containing nucleoside triphosphate hydrolases"/>
    <property type="match status" value="1"/>
</dbReference>
<dbReference type="Gene3D" id="3.40.50.300">
    <property type="entry name" value="P-loop containing nucleotide triphosphate hydrolases"/>
    <property type="match status" value="2"/>
</dbReference>
<evidence type="ECO:0000259" key="1">
    <source>
        <dbReference type="Pfam" id="PF13514"/>
    </source>
</evidence>
<evidence type="ECO:0000313" key="3">
    <source>
        <dbReference type="Proteomes" id="UP000516446"/>
    </source>
</evidence>
<dbReference type="PANTHER" id="PTHR41259:SF1">
    <property type="entry name" value="DOUBLE-STRAND BREAK REPAIR RAD50 ATPASE, PUTATIVE-RELATED"/>
    <property type="match status" value="1"/>
</dbReference>